<dbReference type="EMBL" id="JAVDTF010000005">
    <property type="protein sequence ID" value="MDR6786071.1"/>
    <property type="molecule type" value="Genomic_DNA"/>
</dbReference>
<name>A0ACC6L3J6_9SPHI</name>
<dbReference type="Proteomes" id="UP001246858">
    <property type="component" value="Unassembled WGS sequence"/>
</dbReference>
<comment type="caution">
    <text evidence="1">The sequence shown here is derived from an EMBL/GenBank/DDBJ whole genome shotgun (WGS) entry which is preliminary data.</text>
</comment>
<sequence>MNSKPLSISSEELAKTQKILEVSPMAAFQADTQGNCLFLNHQWKNISGVSIKQSLGKGWMKLIYQEDIVHINNLLQDVMAAGKEIFDFVYRIHHPLKGIRWLKVNAKFIFDEQGVISYYIGFLEDITERTLDEQALREVKEKLERSNLILDVSQELSTTGGWEFNLLTGEVFWIKQIYEIHGVTADFIPTFEGILELYDEGYAELLKAHVKAAIEQQIPYDFEFRLRTPDGIKKWGRGVGIPVMADKQVVALRGAITDITQKKEIELELIQARNIAENSAKAKTDFLSVMSHEIRTPLNGIIGIANLLKLKHTMDQEEYVRSLIFSADHLLQLINDILDLTKIESDKLELVLAEINIFELVKNIKNQFKSLAESKGIQLKSFVDDEIPQRLIADPVRLGQILNNLISNAIKFTDQGEVTIVLRLTTLTDHKAGIRFSVKDTGMGIPEELYDTVFESFKQVQQSAHRKHTGTGLGLAITQKLIELHNSQVVLNSTVGVGTEFHFEICFELATDQNSPGSFLPGPEISVYENKLKGLRILFVEDNSINVMVAKKQLEYFGTTPDCAYSGKEALKLLEHNTYDVALLDLHMPEIDGYALADLIQQQYPGIHIVIFTADIMTEVKLKLAKMHIFDILNKPFSPERMFEILYNVAKNRDILAPDSLH</sequence>
<protein>
    <submittedName>
        <fullName evidence="1">PAS domain S-box-containing protein</fullName>
    </submittedName>
</protein>
<evidence type="ECO:0000313" key="2">
    <source>
        <dbReference type="Proteomes" id="UP001246858"/>
    </source>
</evidence>
<proteinExistence type="predicted"/>
<evidence type="ECO:0000313" key="1">
    <source>
        <dbReference type="EMBL" id="MDR6786071.1"/>
    </source>
</evidence>
<organism evidence="1 2">
    <name type="scientific">Pedobacter africanus</name>
    <dbReference type="NCBI Taxonomy" id="151894"/>
    <lineage>
        <taxon>Bacteria</taxon>
        <taxon>Pseudomonadati</taxon>
        <taxon>Bacteroidota</taxon>
        <taxon>Sphingobacteriia</taxon>
        <taxon>Sphingobacteriales</taxon>
        <taxon>Sphingobacteriaceae</taxon>
        <taxon>Pedobacter</taxon>
    </lineage>
</organism>
<gene>
    <name evidence="1" type="ORF">J2X78_004663</name>
</gene>
<accession>A0ACC6L3J6</accession>
<reference evidence="1" key="1">
    <citation type="submission" date="2023-07" db="EMBL/GenBank/DDBJ databases">
        <title>Sorghum-associated microbial communities from plants grown in Nebraska, USA.</title>
        <authorList>
            <person name="Schachtman D."/>
        </authorList>
    </citation>
    <scope>NUCLEOTIDE SEQUENCE</scope>
    <source>
        <strain evidence="1">2697</strain>
    </source>
</reference>
<keyword evidence="2" id="KW-1185">Reference proteome</keyword>